<comment type="caution">
    <text evidence="3">The sequence shown here is derived from an EMBL/GenBank/DDBJ whole genome shotgun (WGS) entry which is preliminary data.</text>
</comment>
<dbReference type="OrthoDB" id="1489153at2"/>
<accession>A0A5C7FZP2</accession>
<gene>
    <name evidence="3" type="ORF">FUA23_02825</name>
</gene>
<evidence type="ECO:0000256" key="1">
    <source>
        <dbReference type="SAM" id="SignalP"/>
    </source>
</evidence>
<dbReference type="InterPro" id="IPR013783">
    <property type="entry name" value="Ig-like_fold"/>
</dbReference>
<evidence type="ECO:0000259" key="2">
    <source>
        <dbReference type="Pfam" id="PF18962"/>
    </source>
</evidence>
<keyword evidence="4" id="KW-1185">Reference proteome</keyword>
<dbReference type="NCBIfam" id="TIGR04183">
    <property type="entry name" value="Por_Secre_tail"/>
    <property type="match status" value="1"/>
</dbReference>
<reference evidence="3 4" key="1">
    <citation type="submission" date="2019-08" db="EMBL/GenBank/DDBJ databases">
        <title>Lewinella sp. strain SSH13 Genome sequencing and assembly.</title>
        <authorList>
            <person name="Kim I."/>
        </authorList>
    </citation>
    <scope>NUCLEOTIDE SEQUENCE [LARGE SCALE GENOMIC DNA]</scope>
    <source>
        <strain evidence="3 4">SSH13</strain>
    </source>
</reference>
<feature type="signal peptide" evidence="1">
    <location>
        <begin position="1"/>
        <end position="21"/>
    </location>
</feature>
<dbReference type="SUPFAM" id="SSF63825">
    <property type="entry name" value="YWTD domain"/>
    <property type="match status" value="1"/>
</dbReference>
<feature type="chain" id="PRO_5022955536" evidence="1">
    <location>
        <begin position="22"/>
        <end position="784"/>
    </location>
</feature>
<dbReference type="Gene3D" id="2.60.40.10">
    <property type="entry name" value="Immunoglobulins"/>
    <property type="match status" value="2"/>
</dbReference>
<organism evidence="3 4">
    <name type="scientific">Neolewinella aurantiaca</name>
    <dbReference type="NCBI Taxonomy" id="2602767"/>
    <lineage>
        <taxon>Bacteria</taxon>
        <taxon>Pseudomonadati</taxon>
        <taxon>Bacteroidota</taxon>
        <taxon>Saprospiria</taxon>
        <taxon>Saprospirales</taxon>
        <taxon>Lewinellaceae</taxon>
        <taxon>Neolewinella</taxon>
    </lineage>
</organism>
<feature type="domain" description="Secretion system C-terminal sorting" evidence="2">
    <location>
        <begin position="711"/>
        <end position="777"/>
    </location>
</feature>
<dbReference type="AlphaFoldDB" id="A0A5C7FZP2"/>
<dbReference type="Proteomes" id="UP000321907">
    <property type="component" value="Unassembled WGS sequence"/>
</dbReference>
<dbReference type="RefSeq" id="WP_147929195.1">
    <property type="nucleotide sequence ID" value="NZ_VOXD01000003.1"/>
</dbReference>
<name>A0A5C7FZP2_9BACT</name>
<dbReference type="InterPro" id="IPR026444">
    <property type="entry name" value="Secre_tail"/>
</dbReference>
<proteinExistence type="predicted"/>
<evidence type="ECO:0000313" key="3">
    <source>
        <dbReference type="EMBL" id="TXF91176.1"/>
    </source>
</evidence>
<dbReference type="EMBL" id="VOXD01000003">
    <property type="protein sequence ID" value="TXF91176.1"/>
    <property type="molecule type" value="Genomic_DNA"/>
</dbReference>
<protein>
    <submittedName>
        <fullName evidence="3">T9SS type A sorting domain-containing protein</fullName>
    </submittedName>
</protein>
<evidence type="ECO:0000313" key="4">
    <source>
        <dbReference type="Proteomes" id="UP000321907"/>
    </source>
</evidence>
<sequence length="784" mass="82587">MRLLLSLFSAVLLCGTLSAQATLLQDIRTGSLSSSPTRFFEYNDKVLFRATTDSLGTELFITDGTADGTSVLKHINDSTSVSGGSSNPDNFHLFNGRVYFQATDGIHGAELWSTDGTTAGTQLVYDLNTGSATGGVLDPITYNDRLYFTAIDTFTNAELFLLNDAGDSTILAAEIVPGLSGGQPLSKIVHNDTLYFAALDGTPGFRPPTHLWKSDGTEAGTMQVTNQVEPILSPNGFTSHNGLLYFSAATEFFGQELHVYDGDSVRRISDLRAAESNGAPGNITSFGGKLVFSANSDSLGTELYVSNGTPDGHQLIDINLTPNTNGIGTRNSRPNAFVIIPGLAGADQLAFVAEDSVANQYHFLTFNDAGEPVVESILDRYGVSVTRGNDMINTGSCLYFGGENDEFGIEMWKLSLIGNSVPERVTDINAGEANASPNELARAGNFIVFEATDSLGRELWSLPADVAGYSFADAAAAPLSSGDTLDFGLVLEGEVANGLITLTSTGTGPTAAVVTNAEALDGTFALTLPAGLDSIAPAAMRNLAVSFSPASGGDFLDSMTVSVYGANGPEELTFYLKGSAEALVGALEASANEVVLTGSETVDFGEVLNFQDSTIAVVLNNTGNGPLMYVPSLSVGDQFTADDLDATQIEAGGFDTIFVTFAPESVTAYEDTLVLALTLNAEITDELVIPLTGNAVVNSINDFGIRTLRAFPNPTTDVLRIELAAPLSGATVRVFDVNGRRMSESRWPEGVSISDVSLGNLPAGMYTIDVQGRNGRVLLEVVKR</sequence>
<dbReference type="Pfam" id="PF18962">
    <property type="entry name" value="Por_Secre_tail"/>
    <property type="match status" value="1"/>
</dbReference>
<keyword evidence="1" id="KW-0732">Signal</keyword>